<dbReference type="Proteomes" id="UP000054166">
    <property type="component" value="Unassembled WGS sequence"/>
</dbReference>
<evidence type="ECO:0000256" key="1">
    <source>
        <dbReference type="SAM" id="MobiDB-lite"/>
    </source>
</evidence>
<dbReference type="InParanoid" id="A0A0C3BL94"/>
<reference evidence="3" key="2">
    <citation type="submission" date="2015-01" db="EMBL/GenBank/DDBJ databases">
        <title>Evolutionary Origins and Diversification of the Mycorrhizal Mutualists.</title>
        <authorList>
            <consortium name="DOE Joint Genome Institute"/>
            <consortium name="Mycorrhizal Genomics Consortium"/>
            <person name="Kohler A."/>
            <person name="Kuo A."/>
            <person name="Nagy L.G."/>
            <person name="Floudas D."/>
            <person name="Copeland A."/>
            <person name="Barry K.W."/>
            <person name="Cichocki N."/>
            <person name="Veneault-Fourrey C."/>
            <person name="LaButti K."/>
            <person name="Lindquist E.A."/>
            <person name="Lipzen A."/>
            <person name="Lundell T."/>
            <person name="Morin E."/>
            <person name="Murat C."/>
            <person name="Riley R."/>
            <person name="Ohm R."/>
            <person name="Sun H."/>
            <person name="Tunlid A."/>
            <person name="Henrissat B."/>
            <person name="Grigoriev I.V."/>
            <person name="Hibbett D.S."/>
            <person name="Martin F."/>
        </authorList>
    </citation>
    <scope>NUCLEOTIDE SEQUENCE [LARGE SCALE GENOMIC DNA]</scope>
    <source>
        <strain evidence="3">F 1598</strain>
    </source>
</reference>
<dbReference type="EMBL" id="KN832980">
    <property type="protein sequence ID" value="KIM87208.1"/>
    <property type="molecule type" value="Genomic_DNA"/>
</dbReference>
<evidence type="ECO:0000313" key="3">
    <source>
        <dbReference type="Proteomes" id="UP000054166"/>
    </source>
</evidence>
<feature type="compositionally biased region" description="Polar residues" evidence="1">
    <location>
        <begin position="256"/>
        <end position="265"/>
    </location>
</feature>
<name>A0A0C3BL94_PILCF</name>
<protein>
    <submittedName>
        <fullName evidence="2">Uncharacterized protein</fullName>
    </submittedName>
</protein>
<evidence type="ECO:0000313" key="2">
    <source>
        <dbReference type="EMBL" id="KIM87208.1"/>
    </source>
</evidence>
<feature type="compositionally biased region" description="Low complexity" evidence="1">
    <location>
        <begin position="1"/>
        <end position="17"/>
    </location>
</feature>
<feature type="region of interest" description="Disordered" evidence="1">
    <location>
        <begin position="212"/>
        <end position="270"/>
    </location>
</feature>
<accession>A0A0C3BL94</accession>
<dbReference type="HOGENOM" id="CLU_062362_0_0_1"/>
<organism evidence="2 3">
    <name type="scientific">Piloderma croceum (strain F 1598)</name>
    <dbReference type="NCBI Taxonomy" id="765440"/>
    <lineage>
        <taxon>Eukaryota</taxon>
        <taxon>Fungi</taxon>
        <taxon>Dikarya</taxon>
        <taxon>Basidiomycota</taxon>
        <taxon>Agaricomycotina</taxon>
        <taxon>Agaricomycetes</taxon>
        <taxon>Agaricomycetidae</taxon>
        <taxon>Atheliales</taxon>
        <taxon>Atheliaceae</taxon>
        <taxon>Piloderma</taxon>
    </lineage>
</organism>
<sequence>MSTVDTSFSTSSSRRSSLVGDVGTPRRVTSDSALSQLAPARPLVRPQTNIAPAVSPSHDNQVLQVLNTAAQRVAQEAQTQVIGSRTPSEPTPALELLAKQQHVLTVTAKALGETLDHGTTSADVAPQSSHVLAMASAAQQVVLQAARTVTADRTALNTSMGIQTPQSTVQSQVTVNEVSVATQTAVAQAVGMSGPLSSEVDVLMTASSLLQQQARNTPPAASPPGTLDPSQISAPLESVKPHSTGDLSSRHVFPATGSTSASTSFLPPSLSVPLPYVPL</sequence>
<gene>
    <name evidence="2" type="ORF">PILCRDRAFT_303878</name>
</gene>
<feature type="region of interest" description="Disordered" evidence="1">
    <location>
        <begin position="1"/>
        <end position="33"/>
    </location>
</feature>
<dbReference type="STRING" id="765440.A0A0C3BL94"/>
<dbReference type="OrthoDB" id="5593376at2759"/>
<proteinExistence type="predicted"/>
<reference evidence="2 3" key="1">
    <citation type="submission" date="2014-04" db="EMBL/GenBank/DDBJ databases">
        <authorList>
            <consortium name="DOE Joint Genome Institute"/>
            <person name="Kuo A."/>
            <person name="Tarkka M."/>
            <person name="Buscot F."/>
            <person name="Kohler A."/>
            <person name="Nagy L.G."/>
            <person name="Floudas D."/>
            <person name="Copeland A."/>
            <person name="Barry K.W."/>
            <person name="Cichocki N."/>
            <person name="Veneault-Fourrey C."/>
            <person name="LaButti K."/>
            <person name="Lindquist E.A."/>
            <person name="Lipzen A."/>
            <person name="Lundell T."/>
            <person name="Morin E."/>
            <person name="Murat C."/>
            <person name="Sun H."/>
            <person name="Tunlid A."/>
            <person name="Henrissat B."/>
            <person name="Grigoriev I.V."/>
            <person name="Hibbett D.S."/>
            <person name="Martin F."/>
            <person name="Nordberg H.P."/>
            <person name="Cantor M.N."/>
            <person name="Hua S.X."/>
        </authorList>
    </citation>
    <scope>NUCLEOTIDE SEQUENCE [LARGE SCALE GENOMIC DNA]</scope>
    <source>
        <strain evidence="2 3">F 1598</strain>
    </source>
</reference>
<dbReference type="AlphaFoldDB" id="A0A0C3BL94"/>
<keyword evidence="3" id="KW-1185">Reference proteome</keyword>